<dbReference type="InterPro" id="IPR003339">
    <property type="entry name" value="ABC/ECF_trnsptr_transmembrane"/>
</dbReference>
<protein>
    <submittedName>
        <fullName evidence="6">Biotin transport system permease protein</fullName>
    </submittedName>
</protein>
<evidence type="ECO:0000313" key="7">
    <source>
        <dbReference type="Proteomes" id="UP000295281"/>
    </source>
</evidence>
<sequence>MSMVGLYVPGTSALYRMTAGTKLLVLLVVVTVLLVLRDPWVSLSAAVAAPSLYAVFGLGGHLWRAFRPVLLFLVLIAAFHCLFTGWETAVRVCSQLAAAVLLAGLVTRTTPVTEMLDLFERLARPLRFAGVRPDRVALVLALTIRCVPMVAGAWTASREAYLARGLSGGAHRMVVPVIVNLLRSAEALGEAMSARGMD</sequence>
<dbReference type="Pfam" id="PF02361">
    <property type="entry name" value="CbiQ"/>
    <property type="match status" value="1"/>
</dbReference>
<dbReference type="PANTHER" id="PTHR33514:SF13">
    <property type="entry name" value="PROTEIN ABCI12, CHLOROPLASTIC"/>
    <property type="match status" value="1"/>
</dbReference>
<comment type="subcellular location">
    <subcellularLocation>
        <location evidence="1">Membrane</location>
        <topology evidence="1">Multi-pass membrane protein</topology>
    </subcellularLocation>
</comment>
<gene>
    <name evidence="6" type="ORF">EV190_11610</name>
</gene>
<keyword evidence="4 5" id="KW-0472">Membrane</keyword>
<feature type="transmembrane region" description="Helical" evidence="5">
    <location>
        <begin position="13"/>
        <end position="36"/>
    </location>
</feature>
<evidence type="ECO:0000256" key="5">
    <source>
        <dbReference type="SAM" id="Phobius"/>
    </source>
</evidence>
<dbReference type="AlphaFoldDB" id="A0A4R6UZQ9"/>
<dbReference type="CDD" id="cd16914">
    <property type="entry name" value="EcfT"/>
    <property type="match status" value="1"/>
</dbReference>
<organism evidence="6 7">
    <name type="scientific">Actinorugispora endophytica</name>
    <dbReference type="NCBI Taxonomy" id="1605990"/>
    <lineage>
        <taxon>Bacteria</taxon>
        <taxon>Bacillati</taxon>
        <taxon>Actinomycetota</taxon>
        <taxon>Actinomycetes</taxon>
        <taxon>Streptosporangiales</taxon>
        <taxon>Nocardiopsidaceae</taxon>
        <taxon>Actinorugispora</taxon>
    </lineage>
</organism>
<proteinExistence type="predicted"/>
<evidence type="ECO:0000256" key="3">
    <source>
        <dbReference type="ARBA" id="ARBA00022989"/>
    </source>
</evidence>
<evidence type="ECO:0000256" key="2">
    <source>
        <dbReference type="ARBA" id="ARBA00022692"/>
    </source>
</evidence>
<comment type="caution">
    <text evidence="6">The sequence shown here is derived from an EMBL/GenBank/DDBJ whole genome shotgun (WGS) entry which is preliminary data.</text>
</comment>
<accession>A0A4R6UZQ9</accession>
<evidence type="ECO:0000256" key="4">
    <source>
        <dbReference type="ARBA" id="ARBA00023136"/>
    </source>
</evidence>
<dbReference type="Proteomes" id="UP000295281">
    <property type="component" value="Unassembled WGS sequence"/>
</dbReference>
<feature type="transmembrane region" description="Helical" evidence="5">
    <location>
        <begin position="69"/>
        <end position="89"/>
    </location>
</feature>
<dbReference type="RefSeq" id="WP_133742491.1">
    <property type="nucleotide sequence ID" value="NZ_SNYN01000016.1"/>
</dbReference>
<dbReference type="PANTHER" id="PTHR33514">
    <property type="entry name" value="PROTEIN ABCI12, CHLOROPLASTIC"/>
    <property type="match status" value="1"/>
</dbReference>
<name>A0A4R6UZQ9_9ACTN</name>
<feature type="transmembrane region" description="Helical" evidence="5">
    <location>
        <begin position="43"/>
        <end position="63"/>
    </location>
</feature>
<dbReference type="EMBL" id="SNYN01000016">
    <property type="protein sequence ID" value="TDQ49214.1"/>
    <property type="molecule type" value="Genomic_DNA"/>
</dbReference>
<evidence type="ECO:0000256" key="1">
    <source>
        <dbReference type="ARBA" id="ARBA00004141"/>
    </source>
</evidence>
<keyword evidence="3 5" id="KW-1133">Transmembrane helix</keyword>
<dbReference type="GO" id="GO:0005886">
    <property type="term" value="C:plasma membrane"/>
    <property type="evidence" value="ECO:0007669"/>
    <property type="project" value="TreeGrafter"/>
</dbReference>
<evidence type="ECO:0000313" key="6">
    <source>
        <dbReference type="EMBL" id="TDQ49214.1"/>
    </source>
</evidence>
<keyword evidence="7" id="KW-1185">Reference proteome</keyword>
<keyword evidence="2 5" id="KW-0812">Transmembrane</keyword>
<dbReference type="OrthoDB" id="509049at2"/>
<reference evidence="6 7" key="1">
    <citation type="submission" date="2019-03" db="EMBL/GenBank/DDBJ databases">
        <title>Genomic Encyclopedia of Type Strains, Phase IV (KMG-IV): sequencing the most valuable type-strain genomes for metagenomic binning, comparative biology and taxonomic classification.</title>
        <authorList>
            <person name="Goeker M."/>
        </authorList>
    </citation>
    <scope>NUCLEOTIDE SEQUENCE [LARGE SCALE GENOMIC DNA]</scope>
    <source>
        <strain evidence="6 7">DSM 46770</strain>
    </source>
</reference>